<reference evidence="2 3" key="1">
    <citation type="journal article" date="2023" name="Microb. Genom.">
        <title>Mesoterricola silvestris gen. nov., sp. nov., Mesoterricola sediminis sp. nov., Geothrix oryzae sp. nov., Geothrix edaphica sp. nov., Geothrix rubra sp. nov., and Geothrix limicola sp. nov., six novel members of Acidobacteriota isolated from soils.</title>
        <authorList>
            <person name="Weisberg A.J."/>
            <person name="Pearce E."/>
            <person name="Kramer C.G."/>
            <person name="Chang J.H."/>
            <person name="Clarke C.R."/>
        </authorList>
    </citation>
    <scope>NUCLEOTIDE SEQUENCE [LARGE SCALE GENOMIC DNA]</scope>
    <source>
        <strain evidence="2 3">NRRL_B-2795</strain>
    </source>
</reference>
<evidence type="ECO:0000313" key="3">
    <source>
        <dbReference type="Proteomes" id="UP001271723"/>
    </source>
</evidence>
<dbReference type="Proteomes" id="UP001271723">
    <property type="component" value="Unassembled WGS sequence"/>
</dbReference>
<feature type="region of interest" description="Disordered" evidence="1">
    <location>
        <begin position="70"/>
        <end position="102"/>
    </location>
</feature>
<protein>
    <submittedName>
        <fullName evidence="2">Uncharacterized protein</fullName>
    </submittedName>
</protein>
<evidence type="ECO:0000256" key="1">
    <source>
        <dbReference type="SAM" id="MobiDB-lite"/>
    </source>
</evidence>
<comment type="caution">
    <text evidence="2">The sequence shown here is derived from an EMBL/GenBank/DDBJ whole genome shotgun (WGS) entry which is preliminary data.</text>
</comment>
<keyword evidence="3" id="KW-1185">Reference proteome</keyword>
<name>A0ABU4KXR3_9ACTN</name>
<proteinExistence type="predicted"/>
<accession>A0ABU4KXR3</accession>
<evidence type="ECO:0000313" key="2">
    <source>
        <dbReference type="EMBL" id="MDX2908181.1"/>
    </source>
</evidence>
<dbReference type="RefSeq" id="WP_086764606.1">
    <property type="nucleotide sequence ID" value="NZ_JAGJBZ010000002.1"/>
</dbReference>
<sequence>MARLSEALAPSHAAFDTWRRSNLPVSVQPAARVQPPKEVRVRLGLEAVPAIETWLTERDSFVRIARAAEPAGPTRALPGTTLASAPPPCDAHPSLRLHAGDP</sequence>
<dbReference type="EMBL" id="JARAVY010000002">
    <property type="protein sequence ID" value="MDX2908181.1"/>
    <property type="molecule type" value="Genomic_DNA"/>
</dbReference>
<organism evidence="2 3">
    <name type="scientific">Streptomyces griseiscabiei</name>
    <dbReference type="NCBI Taxonomy" id="2993540"/>
    <lineage>
        <taxon>Bacteria</taxon>
        <taxon>Bacillati</taxon>
        <taxon>Actinomycetota</taxon>
        <taxon>Actinomycetes</taxon>
        <taxon>Kitasatosporales</taxon>
        <taxon>Streptomycetaceae</taxon>
        <taxon>Streptomyces</taxon>
    </lineage>
</organism>
<gene>
    <name evidence="2" type="ORF">PV517_05615</name>
</gene>